<comment type="caution">
    <text evidence="2">The sequence shown here is derived from an EMBL/GenBank/DDBJ whole genome shotgun (WGS) entry which is preliminary data.</text>
</comment>
<dbReference type="PROSITE" id="PS51257">
    <property type="entry name" value="PROKAR_LIPOPROTEIN"/>
    <property type="match status" value="1"/>
</dbReference>
<sequence>MNKKYRLLPAAMLLLSCAAAQAAEDGVLSFLSDLNRSKESLGYAVASGFRSKHMSTRVDYNENNRGVGIRIPGGWTTGGYYNSIRRYSVYAGREYQWRLTGPDWLQLRAGGVVGVVSGYEDGIRPGGTKHGIHLMALPELVLAGPHVELAMLYIPSATKTPATLAAQLRITF</sequence>
<dbReference type="RefSeq" id="WP_345923854.1">
    <property type="nucleotide sequence ID" value="NZ_JBDIVF010000001.1"/>
</dbReference>
<feature type="signal peptide" evidence="1">
    <location>
        <begin position="1"/>
        <end position="22"/>
    </location>
</feature>
<evidence type="ECO:0000313" key="2">
    <source>
        <dbReference type="EMBL" id="MET1488876.1"/>
    </source>
</evidence>
<dbReference type="Gene3D" id="2.40.160.20">
    <property type="match status" value="1"/>
</dbReference>
<feature type="chain" id="PRO_5046121567" evidence="1">
    <location>
        <begin position="23"/>
        <end position="172"/>
    </location>
</feature>
<keyword evidence="1" id="KW-0732">Signal</keyword>
<keyword evidence="3" id="KW-1185">Reference proteome</keyword>
<gene>
    <name evidence="2" type="ORF">ABVT11_03480</name>
</gene>
<evidence type="ECO:0000256" key="1">
    <source>
        <dbReference type="SAM" id="SignalP"/>
    </source>
</evidence>
<proteinExistence type="predicted"/>
<dbReference type="Proteomes" id="UP001548590">
    <property type="component" value="Unassembled WGS sequence"/>
</dbReference>
<organism evidence="2 3">
    <name type="scientific">Uliginosibacterium paludis</name>
    <dbReference type="NCBI Taxonomy" id="1615952"/>
    <lineage>
        <taxon>Bacteria</taxon>
        <taxon>Pseudomonadati</taxon>
        <taxon>Pseudomonadota</taxon>
        <taxon>Betaproteobacteria</taxon>
        <taxon>Rhodocyclales</taxon>
        <taxon>Zoogloeaceae</taxon>
        <taxon>Uliginosibacterium</taxon>
    </lineage>
</organism>
<name>A0ABV2CLU1_9RHOO</name>
<reference evidence="2 3" key="1">
    <citation type="submission" date="2024-07" db="EMBL/GenBank/DDBJ databases">
        <title>Uliginosibacterium paludis KCTC:42655.</title>
        <authorList>
            <person name="Kim M.K."/>
        </authorList>
    </citation>
    <scope>NUCLEOTIDE SEQUENCE [LARGE SCALE GENOMIC DNA]</scope>
    <source>
        <strain evidence="2 3">KCTC 42655</strain>
    </source>
</reference>
<dbReference type="EMBL" id="JBEWLZ010000002">
    <property type="protein sequence ID" value="MET1488876.1"/>
    <property type="molecule type" value="Genomic_DNA"/>
</dbReference>
<evidence type="ECO:0000313" key="3">
    <source>
        <dbReference type="Proteomes" id="UP001548590"/>
    </source>
</evidence>
<accession>A0ABV2CLU1</accession>
<protein>
    <submittedName>
        <fullName evidence="2">Uncharacterized protein</fullName>
    </submittedName>
</protein>